<dbReference type="GO" id="GO:0000725">
    <property type="term" value="P:recombinational repair"/>
    <property type="evidence" value="ECO:0007669"/>
    <property type="project" value="EnsemblFungi"/>
</dbReference>
<reference evidence="11 12" key="1">
    <citation type="journal article" date="2011" name="Proc. Natl. Acad. Sci. U.S.A.">
        <title>Evolutionary erosion of yeast sex chromosomes by mating-type switching accidents.</title>
        <authorList>
            <person name="Gordon J.L."/>
            <person name="Armisen D."/>
            <person name="Proux-Wera E."/>
            <person name="Oheigeartaigh S.S."/>
            <person name="Byrne K.P."/>
            <person name="Wolfe K.H."/>
        </authorList>
    </citation>
    <scope>NUCLEOTIDE SEQUENCE [LARGE SCALE GENOMIC DNA]</scope>
    <source>
        <strain evidence="12">ATCC 10662 / CBS 1146 / NBRC 0425 / NCYC 2629 / NRRL Y-866</strain>
    </source>
</reference>
<evidence type="ECO:0000256" key="9">
    <source>
        <dbReference type="ARBA" id="ARBA00071133"/>
    </source>
</evidence>
<evidence type="ECO:0000256" key="10">
    <source>
        <dbReference type="SAM" id="MobiDB-lite"/>
    </source>
</evidence>
<comment type="similarity">
    <text evidence="8">Belongs to the DDC1 family.</text>
</comment>
<dbReference type="GO" id="GO:0003677">
    <property type="term" value="F:DNA binding"/>
    <property type="evidence" value="ECO:0007669"/>
    <property type="project" value="UniProtKB-KW"/>
</dbReference>
<keyword evidence="3" id="KW-0963">Cytoplasm</keyword>
<dbReference type="OrthoDB" id="3992718at2759"/>
<keyword evidence="5" id="KW-0238">DNA-binding</keyword>
<dbReference type="PANTHER" id="PTHR15237">
    <property type="entry name" value="DNA REPAIR PROTEIN RAD9"/>
    <property type="match status" value="1"/>
</dbReference>
<organism evidence="11 12">
    <name type="scientific">Torulaspora delbrueckii</name>
    <name type="common">Yeast</name>
    <name type="synonym">Candida colliculosa</name>
    <dbReference type="NCBI Taxonomy" id="4950"/>
    <lineage>
        <taxon>Eukaryota</taxon>
        <taxon>Fungi</taxon>
        <taxon>Dikarya</taxon>
        <taxon>Ascomycota</taxon>
        <taxon>Saccharomycotina</taxon>
        <taxon>Saccharomycetes</taxon>
        <taxon>Saccharomycetales</taxon>
        <taxon>Saccharomycetaceae</taxon>
        <taxon>Torulaspora</taxon>
    </lineage>
</organism>
<feature type="region of interest" description="Disordered" evidence="10">
    <location>
        <begin position="396"/>
        <end position="500"/>
    </location>
</feature>
<accession>G8ZYN8</accession>
<feature type="compositionally biased region" description="Polar residues" evidence="10">
    <location>
        <begin position="455"/>
        <end position="468"/>
    </location>
</feature>
<keyword evidence="7" id="KW-0539">Nucleus</keyword>
<feature type="compositionally biased region" description="Basic and acidic residues" evidence="10">
    <location>
        <begin position="424"/>
        <end position="436"/>
    </location>
</feature>
<feature type="region of interest" description="Disordered" evidence="10">
    <location>
        <begin position="533"/>
        <end position="556"/>
    </location>
</feature>
<dbReference type="Gene3D" id="3.70.10.10">
    <property type="match status" value="1"/>
</dbReference>
<dbReference type="InterPro" id="IPR046938">
    <property type="entry name" value="DNA_clamp_sf"/>
</dbReference>
<keyword evidence="6" id="KW-0234">DNA repair</keyword>
<keyword evidence="12" id="KW-1185">Reference proteome</keyword>
<dbReference type="EMBL" id="HE616748">
    <property type="protein sequence ID" value="CCE93513.1"/>
    <property type="molecule type" value="Genomic_DNA"/>
</dbReference>
<dbReference type="KEGG" id="tdl:TDEL_0G01460"/>
<dbReference type="GO" id="GO:0031571">
    <property type="term" value="P:mitotic G1 DNA damage checkpoint signaling"/>
    <property type="evidence" value="ECO:0007669"/>
    <property type="project" value="EnsemblFungi"/>
</dbReference>
<evidence type="ECO:0000256" key="6">
    <source>
        <dbReference type="ARBA" id="ARBA00023204"/>
    </source>
</evidence>
<dbReference type="GO" id="GO:0071479">
    <property type="term" value="P:cellular response to ionizing radiation"/>
    <property type="evidence" value="ECO:0007669"/>
    <property type="project" value="TreeGrafter"/>
</dbReference>
<dbReference type="GO" id="GO:0000076">
    <property type="term" value="P:DNA replication checkpoint signaling"/>
    <property type="evidence" value="ECO:0007669"/>
    <property type="project" value="TreeGrafter"/>
</dbReference>
<evidence type="ECO:0000313" key="11">
    <source>
        <dbReference type="EMBL" id="CCE93513.1"/>
    </source>
</evidence>
<sequence length="556" mass="63189">MSFRAVISDPERQQLWFRTINVLATIYKDIRLTITPTEIIAWNLNSTDTTLCKVRFSSQFFEEYDFKPREIVFGASGVQTINDSHRRDHKLYSLQINGRHLTTISRKPDGDAIKNFTIAINNTSTCPDTLTNRLLVHVEMESLISKEYTPQFEPIKYDPIIIDLKYKRNFLDVYGSASASSTGHEEALDPKLVDIFTATRNELSNALFNDQPENNARNEDKLTVADEINYMCCNQALLKNFIDDCNANVTEEFKLEISVHKLVITAFTKAIYGKNNDILRNTMSLSNTISVNDLEHYCLFTTTDDTSDTAVQKKDQTKAIIFKLKDLKNFLSIGSTWKTTQSENLNIWFCRGGDPILIELKKNGVTLELVQVTDSNGSNITVEDHLARTVIKKAISPKKRKTQAANEDLASSRISPLRNQKSTAENRRSPLKEHLDATLAENQPRKLFVTDDSQETTTHRQWGRSDSNWTDDDLVSREPTEPAEEPTNPAPVRAERTGTTIEWGTRSLEPEENFSTLDRKSVLKREKLKHFKALTESEEPEGLGPTQISKPKGLFD</sequence>
<dbReference type="RefSeq" id="XP_003682724.1">
    <property type="nucleotide sequence ID" value="XM_003682676.1"/>
</dbReference>
<dbReference type="FunCoup" id="G8ZYN8">
    <property type="interactions" value="207"/>
</dbReference>
<dbReference type="SUPFAM" id="SSF55979">
    <property type="entry name" value="DNA clamp"/>
    <property type="match status" value="1"/>
</dbReference>
<gene>
    <name evidence="11" type="primary">TDEL0G01460</name>
    <name evidence="11" type="ORF">TDEL_0G01460</name>
</gene>
<evidence type="ECO:0000256" key="3">
    <source>
        <dbReference type="ARBA" id="ARBA00022490"/>
    </source>
</evidence>
<dbReference type="PRINTS" id="PR02063">
    <property type="entry name" value="DNADAMAGECP1"/>
</dbReference>
<dbReference type="InParanoid" id="G8ZYN8"/>
<dbReference type="GO" id="GO:0031573">
    <property type="term" value="P:mitotic intra-S DNA damage checkpoint signaling"/>
    <property type="evidence" value="ECO:0007669"/>
    <property type="project" value="EnsemblFungi"/>
</dbReference>
<dbReference type="eggNOG" id="ENOG502QT39">
    <property type="taxonomic scope" value="Eukaryota"/>
</dbReference>
<feature type="compositionally biased region" description="Polar residues" evidence="10">
    <location>
        <begin position="412"/>
        <end position="423"/>
    </location>
</feature>
<dbReference type="GO" id="GO:0007095">
    <property type="term" value="P:mitotic G2 DNA damage checkpoint signaling"/>
    <property type="evidence" value="ECO:0007669"/>
    <property type="project" value="EnsemblFungi"/>
</dbReference>
<dbReference type="GO" id="GO:0030295">
    <property type="term" value="F:protein kinase activator activity"/>
    <property type="evidence" value="ECO:0007669"/>
    <property type="project" value="EnsemblFungi"/>
</dbReference>
<dbReference type="FunFam" id="3.70.10.10:FF:000021">
    <property type="entry name" value="DNA damage checkpoint"/>
    <property type="match status" value="1"/>
</dbReference>
<dbReference type="AlphaFoldDB" id="G8ZYN8"/>
<dbReference type="PANTHER" id="PTHR15237:SF0">
    <property type="entry name" value="CELL CYCLE CHECKPOINT CONTROL PROTEIN"/>
    <property type="match status" value="1"/>
</dbReference>
<dbReference type="GeneID" id="11504571"/>
<dbReference type="GO" id="GO:0051598">
    <property type="term" value="P:meiotic recombination checkpoint signaling"/>
    <property type="evidence" value="ECO:0007669"/>
    <property type="project" value="EnsemblFungi"/>
</dbReference>
<dbReference type="HOGENOM" id="CLU_490204_0_0_1"/>
<dbReference type="InterPro" id="IPR026217">
    <property type="entry name" value="Ddc1"/>
</dbReference>
<evidence type="ECO:0000256" key="1">
    <source>
        <dbReference type="ARBA" id="ARBA00004123"/>
    </source>
</evidence>
<dbReference type="Proteomes" id="UP000005627">
    <property type="component" value="Chromosome 7"/>
</dbReference>
<protein>
    <recommendedName>
        <fullName evidence="9">DNA damage checkpoint protein 1</fullName>
    </recommendedName>
</protein>
<evidence type="ECO:0000256" key="7">
    <source>
        <dbReference type="ARBA" id="ARBA00023242"/>
    </source>
</evidence>
<evidence type="ECO:0000256" key="2">
    <source>
        <dbReference type="ARBA" id="ARBA00004496"/>
    </source>
</evidence>
<dbReference type="GO" id="GO:0030896">
    <property type="term" value="C:checkpoint clamp complex"/>
    <property type="evidence" value="ECO:0007669"/>
    <property type="project" value="EnsemblFungi"/>
</dbReference>
<evidence type="ECO:0000256" key="4">
    <source>
        <dbReference type="ARBA" id="ARBA00022763"/>
    </source>
</evidence>
<dbReference type="GO" id="GO:0005737">
    <property type="term" value="C:cytoplasm"/>
    <property type="evidence" value="ECO:0007669"/>
    <property type="project" value="UniProtKB-SubCell"/>
</dbReference>
<comment type="subcellular location">
    <subcellularLocation>
        <location evidence="2">Cytoplasm</location>
    </subcellularLocation>
    <subcellularLocation>
        <location evidence="1">Nucleus</location>
    </subcellularLocation>
</comment>
<proteinExistence type="inferred from homology"/>
<name>G8ZYN8_TORDE</name>
<dbReference type="InterPro" id="IPR007268">
    <property type="entry name" value="Rad9/Ddc1"/>
</dbReference>
<keyword evidence="4" id="KW-0227">DNA damage</keyword>
<evidence type="ECO:0000256" key="5">
    <source>
        <dbReference type="ARBA" id="ARBA00023125"/>
    </source>
</evidence>
<evidence type="ECO:0000256" key="8">
    <source>
        <dbReference type="ARBA" id="ARBA00061037"/>
    </source>
</evidence>
<evidence type="ECO:0000313" key="12">
    <source>
        <dbReference type="Proteomes" id="UP000005627"/>
    </source>
</evidence>
<dbReference type="STRING" id="1076872.G8ZYN8"/>